<evidence type="ECO:0000313" key="4">
    <source>
        <dbReference type="Proteomes" id="UP001470752"/>
    </source>
</evidence>
<protein>
    <submittedName>
        <fullName evidence="3">Septum formation initiator family protein</fullName>
    </submittedName>
</protein>
<evidence type="ECO:0000256" key="2">
    <source>
        <dbReference type="SAM" id="Phobius"/>
    </source>
</evidence>
<feature type="coiled-coil region" evidence="1">
    <location>
        <begin position="38"/>
        <end position="72"/>
    </location>
</feature>
<comment type="caution">
    <text evidence="3">The sequence shown here is derived from an EMBL/GenBank/DDBJ whole genome shotgun (WGS) entry which is preliminary data.</text>
</comment>
<evidence type="ECO:0000313" key="3">
    <source>
        <dbReference type="EMBL" id="MEQ2411546.1"/>
    </source>
</evidence>
<feature type="transmembrane region" description="Helical" evidence="2">
    <location>
        <begin position="12"/>
        <end position="36"/>
    </location>
</feature>
<dbReference type="Pfam" id="PF04977">
    <property type="entry name" value="DivIC"/>
    <property type="match status" value="1"/>
</dbReference>
<dbReference type="EMBL" id="JBBNFW010000051">
    <property type="protein sequence ID" value="MEQ2411546.1"/>
    <property type="molecule type" value="Genomic_DNA"/>
</dbReference>
<accession>A0ABV1CH41</accession>
<dbReference type="Proteomes" id="UP001470752">
    <property type="component" value="Unassembled WGS sequence"/>
</dbReference>
<keyword evidence="2" id="KW-0472">Membrane</keyword>
<dbReference type="RefSeq" id="WP_243000201.1">
    <property type="nucleotide sequence ID" value="NZ_JAOQJM010000003.1"/>
</dbReference>
<keyword evidence="4" id="KW-1185">Reference proteome</keyword>
<keyword evidence="2" id="KW-1133">Transmembrane helix</keyword>
<name>A0ABV1CH41_9FIRM</name>
<gene>
    <name evidence="3" type="ORF">AAAX94_00570</name>
</gene>
<keyword evidence="1" id="KW-0175">Coiled coil</keyword>
<reference evidence="3 4" key="1">
    <citation type="submission" date="2024-04" db="EMBL/GenBank/DDBJ databases">
        <title>Human intestinal bacterial collection.</title>
        <authorList>
            <person name="Pauvert C."/>
            <person name="Hitch T.C.A."/>
            <person name="Clavel T."/>
        </authorList>
    </citation>
    <scope>NUCLEOTIDE SEQUENCE [LARGE SCALE GENOMIC DNA]</scope>
    <source>
        <strain evidence="3 4">CLA-AA-H161</strain>
    </source>
</reference>
<evidence type="ECO:0000256" key="1">
    <source>
        <dbReference type="SAM" id="Coils"/>
    </source>
</evidence>
<keyword evidence="2" id="KW-0812">Transmembrane</keyword>
<dbReference type="InterPro" id="IPR007060">
    <property type="entry name" value="FtsL/DivIC"/>
</dbReference>
<organism evidence="3 4">
    <name type="scientific">Blautia acetigignens</name>
    <dbReference type="NCBI Taxonomy" id="2981783"/>
    <lineage>
        <taxon>Bacteria</taxon>
        <taxon>Bacillati</taxon>
        <taxon>Bacillota</taxon>
        <taxon>Clostridia</taxon>
        <taxon>Lachnospirales</taxon>
        <taxon>Lachnospiraceae</taxon>
        <taxon>Blautia</taxon>
    </lineage>
</organism>
<proteinExistence type="predicted"/>
<sequence length="104" mass="11885">MGKSGKKQRKKTIGYNQLGMFGISLIVLVLLLSLMVQSRDLKESLAGYETRAEALSQQLEEEQARTEEIKELKEYMQTDEYAEQAAREKLGLVKDNEIIFQEAN</sequence>